<dbReference type="EMBL" id="BKCP01004505">
    <property type="protein sequence ID" value="GER31581.1"/>
    <property type="molecule type" value="Genomic_DNA"/>
</dbReference>
<name>A0A5A7PFQ7_STRAF</name>
<evidence type="ECO:0000256" key="1">
    <source>
        <dbReference type="SAM" id="MobiDB-lite"/>
    </source>
</evidence>
<dbReference type="PANTHER" id="PTHR36308">
    <property type="entry name" value="DENTIN SIALOPHOSPHOPROTEIN-RELATED"/>
    <property type="match status" value="1"/>
</dbReference>
<feature type="compositionally biased region" description="Polar residues" evidence="1">
    <location>
        <begin position="440"/>
        <end position="461"/>
    </location>
</feature>
<sequence length="497" mass="54369">MHQASHDLIRQVQICTRSAAGLSDYNPSDPTLPVLPPLSAAIAASASSPPQLLRCKNCKGGLLRGSDSIICVYCGLPPKFDVVPDPITFTSTVASRWLLRSLRLDGSEMVDPNHKSEQNQGYNSPKSLIPLSEFLNFKISWPAETEKQQETVFQEKNSEQSEGSSRLTGVPPDKFFLNSKRNIVSDVSAEQPFAHNHIGTSDDGKNVAAFGHRNLFQDVKSSEAFSGWEADFQSADSEKQPEVRDVSVDSKNNVKDPKSFDLSTGLGVNLASHIDSVFGPKDPNDGKREENRAVSPAFDDWNSDDVWNNLSSSTSHFSGGVDPPVKITNELEIDHSFDLFQDFQSQTNNADKTEDNKITSDEHKIMDENLFGEWNDFTGGVDYQASTAGPKSSEMDIFSFDDRSAKSNFGSFSQPNLFSTSTSNNNTLTEVKALTSETPTSDWLFDSSSPSHESGQVTNGKSAEDDVKMLISQMHDLSFMLDSNLSIPSGPDAAPNS</sequence>
<dbReference type="Proteomes" id="UP000325081">
    <property type="component" value="Unassembled WGS sequence"/>
</dbReference>
<feature type="compositionally biased region" description="Polar residues" evidence="1">
    <location>
        <begin position="150"/>
        <end position="167"/>
    </location>
</feature>
<feature type="region of interest" description="Disordered" evidence="1">
    <location>
        <begin position="231"/>
        <end position="258"/>
    </location>
</feature>
<feature type="region of interest" description="Disordered" evidence="1">
    <location>
        <begin position="274"/>
        <end position="299"/>
    </location>
</feature>
<feature type="region of interest" description="Disordered" evidence="1">
    <location>
        <begin position="148"/>
        <end position="171"/>
    </location>
</feature>
<evidence type="ECO:0000313" key="3">
    <source>
        <dbReference type="EMBL" id="GER31581.1"/>
    </source>
</evidence>
<protein>
    <submittedName>
        <fullName evidence="3">Dentin sialophospho protein</fullName>
    </submittedName>
</protein>
<comment type="caution">
    <text evidence="3">The sequence shown here is derived from an EMBL/GenBank/DDBJ whole genome shotgun (WGS) entry which is preliminary data.</text>
</comment>
<dbReference type="Pfam" id="PF25122">
    <property type="entry name" value="DUF7815"/>
    <property type="match status" value="1"/>
</dbReference>
<evidence type="ECO:0000313" key="4">
    <source>
        <dbReference type="Proteomes" id="UP000325081"/>
    </source>
</evidence>
<dbReference type="OrthoDB" id="1904894at2759"/>
<feature type="compositionally biased region" description="Basic and acidic residues" evidence="1">
    <location>
        <begin position="236"/>
        <end position="258"/>
    </location>
</feature>
<feature type="domain" description="DUF7815" evidence="2">
    <location>
        <begin position="53"/>
        <end position="76"/>
    </location>
</feature>
<reference evidence="4" key="1">
    <citation type="journal article" date="2019" name="Curr. Biol.">
        <title>Genome Sequence of Striga asiatica Provides Insight into the Evolution of Plant Parasitism.</title>
        <authorList>
            <person name="Yoshida S."/>
            <person name="Kim S."/>
            <person name="Wafula E.K."/>
            <person name="Tanskanen J."/>
            <person name="Kim Y.M."/>
            <person name="Honaas L."/>
            <person name="Yang Z."/>
            <person name="Spallek T."/>
            <person name="Conn C.E."/>
            <person name="Ichihashi Y."/>
            <person name="Cheong K."/>
            <person name="Cui S."/>
            <person name="Der J.P."/>
            <person name="Gundlach H."/>
            <person name="Jiao Y."/>
            <person name="Hori C."/>
            <person name="Ishida J.K."/>
            <person name="Kasahara H."/>
            <person name="Kiba T."/>
            <person name="Kim M.S."/>
            <person name="Koo N."/>
            <person name="Laohavisit A."/>
            <person name="Lee Y.H."/>
            <person name="Lumba S."/>
            <person name="McCourt P."/>
            <person name="Mortimer J.C."/>
            <person name="Mutuku J.M."/>
            <person name="Nomura T."/>
            <person name="Sasaki-Sekimoto Y."/>
            <person name="Seto Y."/>
            <person name="Wang Y."/>
            <person name="Wakatake T."/>
            <person name="Sakakibara H."/>
            <person name="Demura T."/>
            <person name="Yamaguchi S."/>
            <person name="Yoneyama K."/>
            <person name="Manabe R.I."/>
            <person name="Nelson D.C."/>
            <person name="Schulman A.H."/>
            <person name="Timko M.P."/>
            <person name="dePamphilis C.W."/>
            <person name="Choi D."/>
            <person name="Shirasu K."/>
        </authorList>
    </citation>
    <scope>NUCLEOTIDE SEQUENCE [LARGE SCALE GENOMIC DNA]</scope>
    <source>
        <strain evidence="4">cv. UVA1</strain>
    </source>
</reference>
<proteinExistence type="predicted"/>
<feature type="region of interest" description="Disordered" evidence="1">
    <location>
        <begin position="440"/>
        <end position="467"/>
    </location>
</feature>
<dbReference type="AlphaFoldDB" id="A0A5A7PFQ7"/>
<organism evidence="3 4">
    <name type="scientific">Striga asiatica</name>
    <name type="common">Asiatic witchweed</name>
    <name type="synonym">Buchnera asiatica</name>
    <dbReference type="NCBI Taxonomy" id="4170"/>
    <lineage>
        <taxon>Eukaryota</taxon>
        <taxon>Viridiplantae</taxon>
        <taxon>Streptophyta</taxon>
        <taxon>Embryophyta</taxon>
        <taxon>Tracheophyta</taxon>
        <taxon>Spermatophyta</taxon>
        <taxon>Magnoliopsida</taxon>
        <taxon>eudicotyledons</taxon>
        <taxon>Gunneridae</taxon>
        <taxon>Pentapetalae</taxon>
        <taxon>asterids</taxon>
        <taxon>lamiids</taxon>
        <taxon>Lamiales</taxon>
        <taxon>Orobanchaceae</taxon>
        <taxon>Buchnereae</taxon>
        <taxon>Striga</taxon>
    </lineage>
</organism>
<evidence type="ECO:0000259" key="2">
    <source>
        <dbReference type="Pfam" id="PF25122"/>
    </source>
</evidence>
<feature type="compositionally biased region" description="Basic and acidic residues" evidence="1">
    <location>
        <begin position="282"/>
        <end position="292"/>
    </location>
</feature>
<keyword evidence="4" id="KW-1185">Reference proteome</keyword>
<accession>A0A5A7PFQ7</accession>
<dbReference type="InterPro" id="IPR056717">
    <property type="entry name" value="DUF7815"/>
</dbReference>
<dbReference type="PANTHER" id="PTHR36308:SF1">
    <property type="entry name" value="DENTIN SIALOPHOSPHOPROTEIN-RELATED"/>
    <property type="match status" value="1"/>
</dbReference>
<gene>
    <name evidence="3" type="ORF">STAS_07592</name>
</gene>